<keyword evidence="15 19" id="KW-0472">Membrane</keyword>
<feature type="transmembrane region" description="Helical" evidence="19">
    <location>
        <begin position="135"/>
        <end position="155"/>
    </location>
</feature>
<name>A0A1G9MFH9_9FIRM</name>
<organism evidence="20 21">
    <name type="scientific">Dendrosporobacter quercicolus</name>
    <dbReference type="NCBI Taxonomy" id="146817"/>
    <lineage>
        <taxon>Bacteria</taxon>
        <taxon>Bacillati</taxon>
        <taxon>Bacillota</taxon>
        <taxon>Negativicutes</taxon>
        <taxon>Selenomonadales</taxon>
        <taxon>Sporomusaceae</taxon>
        <taxon>Dendrosporobacter</taxon>
    </lineage>
</organism>
<dbReference type="UniPathway" id="UPA00557">
    <property type="reaction ID" value="UER00614"/>
</dbReference>
<evidence type="ECO:0000256" key="18">
    <source>
        <dbReference type="RuleBase" id="RU003938"/>
    </source>
</evidence>
<accession>A0A1G9MFH9</accession>
<keyword evidence="16" id="KW-0594">Phospholipid biosynthesis</keyword>
<keyword evidence="13 19" id="KW-1133">Transmembrane helix</keyword>
<evidence type="ECO:0000256" key="9">
    <source>
        <dbReference type="ARBA" id="ARBA00022516"/>
    </source>
</evidence>
<comment type="subcellular location">
    <subcellularLocation>
        <location evidence="2">Cell membrane</location>
        <topology evidence="2">Multi-pass membrane protein</topology>
    </subcellularLocation>
</comment>
<dbReference type="EMBL" id="FNHB01000001">
    <property type="protein sequence ID" value="SDL73022.1"/>
    <property type="molecule type" value="Genomic_DNA"/>
</dbReference>
<comment type="similarity">
    <text evidence="5 18">Belongs to the CDS family.</text>
</comment>
<comment type="pathway">
    <text evidence="4">Lipid metabolism.</text>
</comment>
<evidence type="ECO:0000256" key="8">
    <source>
        <dbReference type="ARBA" id="ARBA00022475"/>
    </source>
</evidence>
<feature type="transmembrane region" description="Helical" evidence="19">
    <location>
        <begin position="51"/>
        <end position="70"/>
    </location>
</feature>
<dbReference type="AlphaFoldDB" id="A0A1G9MFH9"/>
<feature type="transmembrane region" description="Helical" evidence="19">
    <location>
        <begin position="7"/>
        <end position="39"/>
    </location>
</feature>
<dbReference type="GO" id="GO:0016024">
    <property type="term" value="P:CDP-diacylglycerol biosynthetic process"/>
    <property type="evidence" value="ECO:0007669"/>
    <property type="project" value="UniProtKB-UniPathway"/>
</dbReference>
<evidence type="ECO:0000256" key="19">
    <source>
        <dbReference type="SAM" id="Phobius"/>
    </source>
</evidence>
<keyword evidence="8" id="KW-1003">Cell membrane</keyword>
<dbReference type="GO" id="GO:0005886">
    <property type="term" value="C:plasma membrane"/>
    <property type="evidence" value="ECO:0007669"/>
    <property type="project" value="UniProtKB-SubCell"/>
</dbReference>
<evidence type="ECO:0000256" key="10">
    <source>
        <dbReference type="ARBA" id="ARBA00022679"/>
    </source>
</evidence>
<evidence type="ECO:0000256" key="15">
    <source>
        <dbReference type="ARBA" id="ARBA00023136"/>
    </source>
</evidence>
<keyword evidence="11 18" id="KW-0812">Transmembrane</keyword>
<evidence type="ECO:0000256" key="11">
    <source>
        <dbReference type="ARBA" id="ARBA00022692"/>
    </source>
</evidence>
<dbReference type="OrthoDB" id="9799199at2"/>
<evidence type="ECO:0000256" key="4">
    <source>
        <dbReference type="ARBA" id="ARBA00005189"/>
    </source>
</evidence>
<evidence type="ECO:0000256" key="7">
    <source>
        <dbReference type="ARBA" id="ARBA00019373"/>
    </source>
</evidence>
<dbReference type="EC" id="2.7.7.41" evidence="6 18"/>
<dbReference type="Proteomes" id="UP000214880">
    <property type="component" value="Unassembled WGS sequence"/>
</dbReference>
<dbReference type="InterPro" id="IPR000374">
    <property type="entry name" value="PC_trans"/>
</dbReference>
<feature type="transmembrane region" description="Helical" evidence="19">
    <location>
        <begin position="184"/>
        <end position="203"/>
    </location>
</feature>
<keyword evidence="9" id="KW-0444">Lipid biosynthesis</keyword>
<keyword evidence="14" id="KW-0443">Lipid metabolism</keyword>
<keyword evidence="17" id="KW-1208">Phospholipid metabolism</keyword>
<sequence>MLIKRIVTAIIGVIAATYIINYGQWLFALAAGVIALLAWREFCKMFAAKSLILWDKLGVIGIILLLGCSWAGNSQEINMVVLLLTLLTIGKTVFDSHYNIVHAAITLLGIVYIGLAFSHLILLRFTDHIVIASSMLGSLSAGTVFIWIAFIGTWANDTVAFFVGSNLGKHKLCPAISPGKTIEGAVGGAAGGIIVIALLGILLKFSLLHSVMIGLLIGLAAPLGDLAESAIKRFAGVKDSGNILPGHGGILDRFDSIMFVVPVVYYYMQFFIV</sequence>
<evidence type="ECO:0000256" key="16">
    <source>
        <dbReference type="ARBA" id="ARBA00023209"/>
    </source>
</evidence>
<comment type="catalytic activity">
    <reaction evidence="1 18">
        <text>a 1,2-diacyl-sn-glycero-3-phosphate + CTP + H(+) = a CDP-1,2-diacyl-sn-glycerol + diphosphate</text>
        <dbReference type="Rhea" id="RHEA:16229"/>
        <dbReference type="ChEBI" id="CHEBI:15378"/>
        <dbReference type="ChEBI" id="CHEBI:33019"/>
        <dbReference type="ChEBI" id="CHEBI:37563"/>
        <dbReference type="ChEBI" id="CHEBI:58332"/>
        <dbReference type="ChEBI" id="CHEBI:58608"/>
        <dbReference type="EC" id="2.7.7.41"/>
    </reaction>
</comment>
<comment type="pathway">
    <text evidence="3 18">Phospholipid metabolism; CDP-diacylglycerol biosynthesis; CDP-diacylglycerol from sn-glycerol 3-phosphate: step 3/3.</text>
</comment>
<evidence type="ECO:0000256" key="3">
    <source>
        <dbReference type="ARBA" id="ARBA00005119"/>
    </source>
</evidence>
<keyword evidence="21" id="KW-1185">Reference proteome</keyword>
<evidence type="ECO:0000256" key="17">
    <source>
        <dbReference type="ARBA" id="ARBA00023264"/>
    </source>
</evidence>
<reference evidence="20 21" key="1">
    <citation type="submission" date="2016-10" db="EMBL/GenBank/DDBJ databases">
        <authorList>
            <person name="de Groot N.N."/>
        </authorList>
    </citation>
    <scope>NUCLEOTIDE SEQUENCE [LARGE SCALE GENOMIC DNA]</scope>
    <source>
        <strain evidence="20 21">DSM 1736</strain>
    </source>
</reference>
<protein>
    <recommendedName>
        <fullName evidence="7 18">Phosphatidate cytidylyltransferase</fullName>
        <ecNumber evidence="6 18">2.7.7.41</ecNumber>
    </recommendedName>
</protein>
<evidence type="ECO:0000313" key="21">
    <source>
        <dbReference type="Proteomes" id="UP000214880"/>
    </source>
</evidence>
<evidence type="ECO:0000256" key="12">
    <source>
        <dbReference type="ARBA" id="ARBA00022695"/>
    </source>
</evidence>
<gene>
    <name evidence="20" type="ORF">SAMN04488502_101675</name>
</gene>
<evidence type="ECO:0000256" key="1">
    <source>
        <dbReference type="ARBA" id="ARBA00001698"/>
    </source>
</evidence>
<evidence type="ECO:0000256" key="2">
    <source>
        <dbReference type="ARBA" id="ARBA00004651"/>
    </source>
</evidence>
<dbReference type="RefSeq" id="WP_092068257.1">
    <property type="nucleotide sequence ID" value="NZ_FNHB01000001.1"/>
</dbReference>
<dbReference type="PANTHER" id="PTHR46382">
    <property type="entry name" value="PHOSPHATIDATE CYTIDYLYLTRANSFERASE"/>
    <property type="match status" value="1"/>
</dbReference>
<evidence type="ECO:0000256" key="6">
    <source>
        <dbReference type="ARBA" id="ARBA00012487"/>
    </source>
</evidence>
<proteinExistence type="inferred from homology"/>
<evidence type="ECO:0000313" key="20">
    <source>
        <dbReference type="EMBL" id="SDL73022.1"/>
    </source>
</evidence>
<keyword evidence="10 18" id="KW-0808">Transferase</keyword>
<dbReference type="PROSITE" id="PS01315">
    <property type="entry name" value="CDS"/>
    <property type="match status" value="1"/>
</dbReference>
<evidence type="ECO:0000256" key="14">
    <source>
        <dbReference type="ARBA" id="ARBA00023098"/>
    </source>
</evidence>
<dbReference type="PANTHER" id="PTHR46382:SF1">
    <property type="entry name" value="PHOSPHATIDATE CYTIDYLYLTRANSFERASE"/>
    <property type="match status" value="1"/>
</dbReference>
<feature type="transmembrane region" description="Helical" evidence="19">
    <location>
        <begin position="100"/>
        <end position="123"/>
    </location>
</feature>
<dbReference type="Pfam" id="PF01148">
    <property type="entry name" value="CTP_transf_1"/>
    <property type="match status" value="1"/>
</dbReference>
<evidence type="ECO:0000256" key="13">
    <source>
        <dbReference type="ARBA" id="ARBA00022989"/>
    </source>
</evidence>
<keyword evidence="12 18" id="KW-0548">Nucleotidyltransferase</keyword>
<dbReference type="STRING" id="146817.SAMN04488502_101675"/>
<dbReference type="GO" id="GO:0004605">
    <property type="term" value="F:phosphatidate cytidylyltransferase activity"/>
    <property type="evidence" value="ECO:0007669"/>
    <property type="project" value="UniProtKB-EC"/>
</dbReference>
<evidence type="ECO:0000256" key="5">
    <source>
        <dbReference type="ARBA" id="ARBA00010185"/>
    </source>
</evidence>